<sequence length="99" mass="11456">MIKYHTNLTSRGYRALIYSGDHDMGVPYTGTEAWTRSVGYKIVDEWRPWTSNGQVAGYLQGYDNNLTFLTVKGSGHTVPEYKPRESLDFYSRWLEGKRI</sequence>
<dbReference type="Proteomes" id="UP001062846">
    <property type="component" value="Chromosome 13"/>
</dbReference>
<protein>
    <submittedName>
        <fullName evidence="1">Uncharacterized protein</fullName>
    </submittedName>
</protein>
<gene>
    <name evidence="1" type="ORF">RHMOL_Rhmol13G0065800</name>
</gene>
<dbReference type="EMBL" id="CM046400">
    <property type="protein sequence ID" value="KAI8523342.1"/>
    <property type="molecule type" value="Genomic_DNA"/>
</dbReference>
<proteinExistence type="predicted"/>
<name>A0ACC0L476_RHOML</name>
<accession>A0ACC0L476</accession>
<reference evidence="1" key="1">
    <citation type="submission" date="2022-02" db="EMBL/GenBank/DDBJ databases">
        <title>Plant Genome Project.</title>
        <authorList>
            <person name="Zhang R.-G."/>
        </authorList>
    </citation>
    <scope>NUCLEOTIDE SEQUENCE</scope>
    <source>
        <strain evidence="1">AT1</strain>
    </source>
</reference>
<evidence type="ECO:0000313" key="1">
    <source>
        <dbReference type="EMBL" id="KAI8523342.1"/>
    </source>
</evidence>
<evidence type="ECO:0000313" key="2">
    <source>
        <dbReference type="Proteomes" id="UP001062846"/>
    </source>
</evidence>
<comment type="caution">
    <text evidence="1">The sequence shown here is derived from an EMBL/GenBank/DDBJ whole genome shotgun (WGS) entry which is preliminary data.</text>
</comment>
<organism evidence="1 2">
    <name type="scientific">Rhododendron molle</name>
    <name type="common">Chinese azalea</name>
    <name type="synonym">Azalea mollis</name>
    <dbReference type="NCBI Taxonomy" id="49168"/>
    <lineage>
        <taxon>Eukaryota</taxon>
        <taxon>Viridiplantae</taxon>
        <taxon>Streptophyta</taxon>
        <taxon>Embryophyta</taxon>
        <taxon>Tracheophyta</taxon>
        <taxon>Spermatophyta</taxon>
        <taxon>Magnoliopsida</taxon>
        <taxon>eudicotyledons</taxon>
        <taxon>Gunneridae</taxon>
        <taxon>Pentapetalae</taxon>
        <taxon>asterids</taxon>
        <taxon>Ericales</taxon>
        <taxon>Ericaceae</taxon>
        <taxon>Ericoideae</taxon>
        <taxon>Rhodoreae</taxon>
        <taxon>Rhododendron</taxon>
    </lineage>
</organism>
<keyword evidence="2" id="KW-1185">Reference proteome</keyword>